<evidence type="ECO:0000313" key="3">
    <source>
        <dbReference type="Proteomes" id="UP000472320"/>
    </source>
</evidence>
<dbReference type="Proteomes" id="UP000472320">
    <property type="component" value="Unassembled WGS sequence"/>
</dbReference>
<evidence type="ECO:0000256" key="1">
    <source>
        <dbReference type="SAM" id="MobiDB-lite"/>
    </source>
</evidence>
<accession>A0A6L6QPT7</accession>
<name>A0A6L6QPT7_9BURK</name>
<protein>
    <submittedName>
        <fullName evidence="2">Uncharacterized protein</fullName>
    </submittedName>
</protein>
<reference evidence="2 3" key="1">
    <citation type="submission" date="2019-11" db="EMBL/GenBank/DDBJ databases">
        <title>Type strains purchased from KCTC, JCM and DSMZ.</title>
        <authorList>
            <person name="Lu H."/>
        </authorList>
    </citation>
    <scope>NUCLEOTIDE SEQUENCE [LARGE SCALE GENOMIC DNA]</scope>
    <source>
        <strain evidence="2 3">JCM 31587</strain>
    </source>
</reference>
<gene>
    <name evidence="2" type="ORF">GM658_27575</name>
</gene>
<feature type="compositionally biased region" description="Gly residues" evidence="1">
    <location>
        <begin position="34"/>
        <end position="46"/>
    </location>
</feature>
<dbReference type="RefSeq" id="WP_155457322.1">
    <property type="nucleotide sequence ID" value="NZ_WNKX01000043.1"/>
</dbReference>
<dbReference type="AlphaFoldDB" id="A0A6L6QPT7"/>
<proteinExistence type="predicted"/>
<evidence type="ECO:0000313" key="2">
    <source>
        <dbReference type="EMBL" id="MTW14382.1"/>
    </source>
</evidence>
<sequence>MGVTAGTVGNIRDSVNVIGSGANAASNAGANASAGGGNGGGAGGNASGSAVGAHANLAGNAGSSGAGGNLTSAGHNGDSGLTLGFAYQTTTFECIVEGTRVQFPTNEQEF</sequence>
<comment type="caution">
    <text evidence="2">The sequence shown here is derived from an EMBL/GenBank/DDBJ whole genome shotgun (WGS) entry which is preliminary data.</text>
</comment>
<dbReference type="EMBL" id="WNKX01000043">
    <property type="protein sequence ID" value="MTW14382.1"/>
    <property type="molecule type" value="Genomic_DNA"/>
</dbReference>
<feature type="region of interest" description="Disordered" evidence="1">
    <location>
        <begin position="27"/>
        <end position="48"/>
    </location>
</feature>
<organism evidence="2 3">
    <name type="scientific">Massilia eburnea</name>
    <dbReference type="NCBI Taxonomy" id="1776165"/>
    <lineage>
        <taxon>Bacteria</taxon>
        <taxon>Pseudomonadati</taxon>
        <taxon>Pseudomonadota</taxon>
        <taxon>Betaproteobacteria</taxon>
        <taxon>Burkholderiales</taxon>
        <taxon>Oxalobacteraceae</taxon>
        <taxon>Telluria group</taxon>
        <taxon>Massilia</taxon>
    </lineage>
</organism>
<keyword evidence="3" id="KW-1185">Reference proteome</keyword>